<dbReference type="InterPro" id="IPR018422">
    <property type="entry name" value="Cation/H_exchanger_CPA1"/>
</dbReference>
<feature type="domain" description="Cation/H+ exchanger transmembrane" evidence="11">
    <location>
        <begin position="28"/>
        <end position="433"/>
    </location>
</feature>
<evidence type="ECO:0000256" key="7">
    <source>
        <dbReference type="ARBA" id="ARBA00023065"/>
    </source>
</evidence>
<feature type="transmembrane region" description="Helical" evidence="10">
    <location>
        <begin position="181"/>
        <end position="202"/>
    </location>
</feature>
<dbReference type="GO" id="GO:0015385">
    <property type="term" value="F:sodium:proton antiporter activity"/>
    <property type="evidence" value="ECO:0007669"/>
    <property type="project" value="InterPro"/>
</dbReference>
<feature type="transmembrane region" description="Helical" evidence="10">
    <location>
        <begin position="233"/>
        <end position="251"/>
    </location>
</feature>
<feature type="transmembrane region" description="Helical" evidence="10">
    <location>
        <begin position="308"/>
        <end position="334"/>
    </location>
</feature>
<evidence type="ECO:0000256" key="5">
    <source>
        <dbReference type="ARBA" id="ARBA00022989"/>
    </source>
</evidence>
<evidence type="ECO:0000313" key="12">
    <source>
        <dbReference type="EMBL" id="SER25686.1"/>
    </source>
</evidence>
<evidence type="ECO:0000256" key="2">
    <source>
        <dbReference type="ARBA" id="ARBA00022448"/>
    </source>
</evidence>
<keyword evidence="3" id="KW-1003">Cell membrane</keyword>
<evidence type="ECO:0000259" key="11">
    <source>
        <dbReference type="Pfam" id="PF00999"/>
    </source>
</evidence>
<name>A0A1H9MPR1_9PSEU</name>
<comment type="subcellular location">
    <subcellularLocation>
        <location evidence="1">Cell membrane</location>
        <topology evidence="1">Multi-pass membrane protein</topology>
    </subcellularLocation>
</comment>
<gene>
    <name evidence="12" type="ORF">SAMN04487818_102271</name>
</gene>
<feature type="transmembrane region" description="Helical" evidence="10">
    <location>
        <begin position="150"/>
        <end position="169"/>
    </location>
</feature>
<dbReference type="AlphaFoldDB" id="A0A1H9MPR1"/>
<dbReference type="GO" id="GO:0005886">
    <property type="term" value="C:plasma membrane"/>
    <property type="evidence" value="ECO:0007669"/>
    <property type="project" value="UniProtKB-SubCell"/>
</dbReference>
<keyword evidence="4 10" id="KW-0812">Transmembrane</keyword>
<reference evidence="13" key="1">
    <citation type="submission" date="2016-10" db="EMBL/GenBank/DDBJ databases">
        <authorList>
            <person name="Varghese N."/>
            <person name="Submissions S."/>
        </authorList>
    </citation>
    <scope>NUCLEOTIDE SEQUENCE [LARGE SCALE GENOMIC DNA]</scope>
    <source>
        <strain evidence="13">DSM 44260</strain>
    </source>
</reference>
<dbReference type="GO" id="GO:0098719">
    <property type="term" value="P:sodium ion import across plasma membrane"/>
    <property type="evidence" value="ECO:0007669"/>
    <property type="project" value="TreeGrafter"/>
</dbReference>
<dbReference type="Gene3D" id="6.10.140.1330">
    <property type="match status" value="1"/>
</dbReference>
<dbReference type="GO" id="GO:0015386">
    <property type="term" value="F:potassium:proton antiporter activity"/>
    <property type="evidence" value="ECO:0007669"/>
    <property type="project" value="TreeGrafter"/>
</dbReference>
<evidence type="ECO:0000313" key="13">
    <source>
        <dbReference type="Proteomes" id="UP000199051"/>
    </source>
</evidence>
<feature type="transmembrane region" description="Helical" evidence="10">
    <location>
        <begin position="53"/>
        <end position="75"/>
    </location>
</feature>
<keyword evidence="8 10" id="KW-0472">Membrane</keyword>
<evidence type="ECO:0000256" key="6">
    <source>
        <dbReference type="ARBA" id="ARBA00023053"/>
    </source>
</evidence>
<protein>
    <submittedName>
        <fullName evidence="12">Monovalent cation:H+ antiporter, CPA1 family</fullName>
    </submittedName>
</protein>
<feature type="transmembrane region" description="Helical" evidence="10">
    <location>
        <begin position="271"/>
        <end position="288"/>
    </location>
</feature>
<feature type="transmembrane region" description="Helical" evidence="10">
    <location>
        <begin position="28"/>
        <end position="47"/>
    </location>
</feature>
<organism evidence="12 13">
    <name type="scientific">Actinokineospora terrae</name>
    <dbReference type="NCBI Taxonomy" id="155974"/>
    <lineage>
        <taxon>Bacteria</taxon>
        <taxon>Bacillati</taxon>
        <taxon>Actinomycetota</taxon>
        <taxon>Actinomycetes</taxon>
        <taxon>Pseudonocardiales</taxon>
        <taxon>Pseudonocardiaceae</taxon>
        <taxon>Actinokineospora</taxon>
    </lineage>
</organism>
<evidence type="ECO:0000256" key="1">
    <source>
        <dbReference type="ARBA" id="ARBA00004651"/>
    </source>
</evidence>
<keyword evidence="2" id="KW-0813">Transport</keyword>
<evidence type="ECO:0000256" key="10">
    <source>
        <dbReference type="SAM" id="Phobius"/>
    </source>
</evidence>
<evidence type="ECO:0000256" key="3">
    <source>
        <dbReference type="ARBA" id="ARBA00022475"/>
    </source>
</evidence>
<dbReference type="EMBL" id="FOGI01000002">
    <property type="protein sequence ID" value="SER25686.1"/>
    <property type="molecule type" value="Genomic_DNA"/>
</dbReference>
<evidence type="ECO:0000256" key="8">
    <source>
        <dbReference type="ARBA" id="ARBA00023136"/>
    </source>
</evidence>
<dbReference type="Proteomes" id="UP000199051">
    <property type="component" value="Unassembled WGS sequence"/>
</dbReference>
<dbReference type="PANTHER" id="PTHR10110">
    <property type="entry name" value="SODIUM/HYDROGEN EXCHANGER"/>
    <property type="match status" value="1"/>
</dbReference>
<proteinExistence type="predicted"/>
<dbReference type="GO" id="GO:0051453">
    <property type="term" value="P:regulation of intracellular pH"/>
    <property type="evidence" value="ECO:0007669"/>
    <property type="project" value="TreeGrafter"/>
</dbReference>
<sequence>MNGVQLLLIVGVGIAVTSVARRHRVEPGWLIVVLAAGASFIPGVPRLELDSELILALVIPPLLYSATRGASFAGFGANLRAITYLGVVTVVLTAGVLGWLSSLLLPSIGLAAAFVLGSVLAPPDTITTVSHGAEIGMPRRVTSILTGESLVNDATALTLFTIAVAAVNGQHATWYGGIGEFFRNALVGLAIGLVFTLVALVIRKKLGNPTLETALVLLLPFTAFLTAEAAHASGILAVVAAAFSLSINLALDPKHQYPGGHLTRLQEESVWRVVDFLLETFVFAYIGLQLRFVLEDLADSPDTGVVKTLVAAGVLLVAAIVFRIAAVFGLFGRWTLRHRGVQRRIDRDPRFRASLARRRRGGEPLPPPTTKETALVGWTGMRGILTLAAAAGIPETTTAGAPFPGRSEIQAIALIVTLGTLLIQGTTIGWLARRLRFDLTAERAENHRLLTEGRRLVAEAATGEDDASYDAQRLALGVAVHERRLPEHVARELVEEVDLRQAARPLAQ</sequence>
<accession>A0A1H9MPR1</accession>
<feature type="transmembrane region" description="Helical" evidence="10">
    <location>
        <begin position="82"/>
        <end position="102"/>
    </location>
</feature>
<dbReference type="InterPro" id="IPR006153">
    <property type="entry name" value="Cation/H_exchanger_TM"/>
</dbReference>
<keyword evidence="5 10" id="KW-1133">Transmembrane helix</keyword>
<dbReference type="PANTHER" id="PTHR10110:SF86">
    <property type="entry name" value="SODIUM_HYDROGEN EXCHANGER 7"/>
    <property type="match status" value="1"/>
</dbReference>
<keyword evidence="7" id="KW-0406">Ion transport</keyword>
<keyword evidence="9" id="KW-0739">Sodium transport</keyword>
<dbReference type="STRING" id="155974.SAMN04487818_102271"/>
<dbReference type="Pfam" id="PF00999">
    <property type="entry name" value="Na_H_Exchanger"/>
    <property type="match status" value="1"/>
</dbReference>
<dbReference type="RefSeq" id="WP_092775202.1">
    <property type="nucleotide sequence ID" value="NZ_FOGI01000002.1"/>
</dbReference>
<feature type="transmembrane region" description="Helical" evidence="10">
    <location>
        <begin position="6"/>
        <end position="21"/>
    </location>
</feature>
<keyword evidence="6" id="KW-0915">Sodium</keyword>
<keyword evidence="13" id="KW-1185">Reference proteome</keyword>
<evidence type="ECO:0000256" key="4">
    <source>
        <dbReference type="ARBA" id="ARBA00022692"/>
    </source>
</evidence>
<feature type="transmembrane region" description="Helical" evidence="10">
    <location>
        <begin position="411"/>
        <end position="432"/>
    </location>
</feature>
<evidence type="ECO:0000256" key="9">
    <source>
        <dbReference type="ARBA" id="ARBA00023201"/>
    </source>
</evidence>